<organism evidence="1 2">
    <name type="scientific">Oceanospirillum sediminis</name>
    <dbReference type="NCBI Taxonomy" id="2760088"/>
    <lineage>
        <taxon>Bacteria</taxon>
        <taxon>Pseudomonadati</taxon>
        <taxon>Pseudomonadota</taxon>
        <taxon>Gammaproteobacteria</taxon>
        <taxon>Oceanospirillales</taxon>
        <taxon>Oceanospirillaceae</taxon>
        <taxon>Oceanospirillum</taxon>
    </lineage>
</organism>
<dbReference type="AlphaFoldDB" id="A0A839ILK0"/>
<evidence type="ECO:0008006" key="3">
    <source>
        <dbReference type="Google" id="ProtNLM"/>
    </source>
</evidence>
<protein>
    <recommendedName>
        <fullName evidence="3">Killer suppression protein HigA</fullName>
    </recommendedName>
</protein>
<gene>
    <name evidence="1" type="ORF">H4O21_03940</name>
</gene>
<dbReference type="RefSeq" id="WP_220495491.1">
    <property type="nucleotide sequence ID" value="NZ_JACJFM010000003.1"/>
</dbReference>
<dbReference type="EMBL" id="JACJFM010000003">
    <property type="protein sequence ID" value="MBB1485761.1"/>
    <property type="molecule type" value="Genomic_DNA"/>
</dbReference>
<evidence type="ECO:0000313" key="1">
    <source>
        <dbReference type="EMBL" id="MBB1485761.1"/>
    </source>
</evidence>
<proteinExistence type="predicted"/>
<keyword evidence="2" id="KW-1185">Reference proteome</keyword>
<comment type="caution">
    <text evidence="1">The sequence shown here is derived from an EMBL/GenBank/DDBJ whole genome shotgun (WGS) entry which is preliminary data.</text>
</comment>
<evidence type="ECO:0000313" key="2">
    <source>
        <dbReference type="Proteomes" id="UP000565262"/>
    </source>
</evidence>
<reference evidence="1 2" key="1">
    <citation type="submission" date="2020-08" db="EMBL/GenBank/DDBJ databases">
        <title>Oceanospirillum sp. nov. isolated from marine sediment.</title>
        <authorList>
            <person name="Ji X."/>
        </authorList>
    </citation>
    <scope>NUCLEOTIDE SEQUENCE [LARGE SCALE GENOMIC DNA]</scope>
    <source>
        <strain evidence="1 2">D5</strain>
    </source>
</reference>
<accession>A0A839ILK0</accession>
<sequence>MELRFEDEELRELCIHEHRAQDHFGTALSNKLKRWLADLSAATDFSDLFELPGMSKALDNETNGRIEITLMNQNKLVLVCGHATPPKNADGTTNWSKVHRVKLLRIESHG</sequence>
<name>A0A839ILK0_9GAMM</name>
<dbReference type="Proteomes" id="UP000565262">
    <property type="component" value="Unassembled WGS sequence"/>
</dbReference>